<keyword evidence="3" id="KW-1185">Reference proteome</keyword>
<feature type="compositionally biased region" description="Low complexity" evidence="1">
    <location>
        <begin position="39"/>
        <end position="52"/>
    </location>
</feature>
<evidence type="ECO:0000313" key="2">
    <source>
        <dbReference type="EMBL" id="ADL52394.1"/>
    </source>
</evidence>
<dbReference type="EMBL" id="CP002160">
    <property type="protein sequence ID" value="ADL52394.1"/>
    <property type="molecule type" value="Genomic_DNA"/>
</dbReference>
<dbReference type="HOGENOM" id="CLU_107068_0_0_9"/>
<sequence>MANFFGKIVNKLSGENLKAQRNFNGETGETFRNQDRQGYDNNYPNGNKNQGNSGDRNKKSLRAFALLCFVPLIFCLIFRKVTPVDNGVEAKNAIKNMVSTSLEAGTVLMKKDENIGQKDYTINHKSDSKDTKIWVWDYAAEDGDYVQVLVNGSPISEQFMVKNKPKEFTVPTTGDIQIKGIKDGGGGITYAVHYDLNNTSYFNSAPENECNTYTLVKG</sequence>
<protein>
    <submittedName>
        <fullName evidence="2">Uncharacterized protein</fullName>
    </submittedName>
</protein>
<proteinExistence type="predicted"/>
<name>D9SRG5_CLOC7</name>
<dbReference type="STRING" id="573061.Clocel_2694"/>
<accession>D9SRG5</accession>
<dbReference type="OrthoDB" id="6556312at2"/>
<dbReference type="AlphaFoldDB" id="D9SRG5"/>
<evidence type="ECO:0000256" key="1">
    <source>
        <dbReference type="SAM" id="MobiDB-lite"/>
    </source>
</evidence>
<gene>
    <name evidence="2" type="ordered locus">Clocel_2694</name>
</gene>
<organism evidence="2 3">
    <name type="scientific">Clostridium cellulovorans (strain ATCC 35296 / DSM 3052 / OCM 3 / 743B)</name>
    <dbReference type="NCBI Taxonomy" id="573061"/>
    <lineage>
        <taxon>Bacteria</taxon>
        <taxon>Bacillati</taxon>
        <taxon>Bacillota</taxon>
        <taxon>Clostridia</taxon>
        <taxon>Eubacteriales</taxon>
        <taxon>Clostridiaceae</taxon>
        <taxon>Clostridium</taxon>
    </lineage>
</organism>
<feature type="region of interest" description="Disordered" evidence="1">
    <location>
        <begin position="23"/>
        <end position="55"/>
    </location>
</feature>
<reference evidence="2 3" key="1">
    <citation type="submission" date="2010-08" db="EMBL/GenBank/DDBJ databases">
        <title>Complete sequence of Clostridium cellulovorans 743B.</title>
        <authorList>
            <consortium name="US DOE Joint Genome Institute"/>
            <person name="Lucas S."/>
            <person name="Copeland A."/>
            <person name="Lapidus A."/>
            <person name="Cheng J.-F."/>
            <person name="Bruce D."/>
            <person name="Goodwin L."/>
            <person name="Pitluck S."/>
            <person name="Chertkov O."/>
            <person name="Detter J.C."/>
            <person name="Han C."/>
            <person name="Tapia R."/>
            <person name="Land M."/>
            <person name="Hauser L."/>
            <person name="Chang Y.-J."/>
            <person name="Jeffries C."/>
            <person name="Kyrpides N."/>
            <person name="Ivanova N."/>
            <person name="Mikhailova N."/>
            <person name="Hemme C.L."/>
            <person name="Woyke T."/>
        </authorList>
    </citation>
    <scope>NUCLEOTIDE SEQUENCE [LARGE SCALE GENOMIC DNA]</scope>
    <source>
        <strain evidence="3">ATCC 35296 / DSM 3052 / OCM 3 / 743B</strain>
    </source>
</reference>
<dbReference type="Proteomes" id="UP000002730">
    <property type="component" value="Chromosome"/>
</dbReference>
<dbReference type="RefSeq" id="WP_010074511.1">
    <property type="nucleotide sequence ID" value="NC_014393.1"/>
</dbReference>
<dbReference type="eggNOG" id="ENOG5031RDN">
    <property type="taxonomic scope" value="Bacteria"/>
</dbReference>
<evidence type="ECO:0000313" key="3">
    <source>
        <dbReference type="Proteomes" id="UP000002730"/>
    </source>
</evidence>
<dbReference type="KEGG" id="ccb:Clocel_2694"/>